<keyword evidence="5" id="KW-1185">Reference proteome</keyword>
<dbReference type="RefSeq" id="WP_191797358.1">
    <property type="nucleotide sequence ID" value="NZ_JACSQL010000001.1"/>
</dbReference>
<name>A0ABR8ST34_9BACL</name>
<feature type="region of interest" description="Disordered" evidence="2">
    <location>
        <begin position="112"/>
        <end position="147"/>
    </location>
</feature>
<evidence type="ECO:0000256" key="2">
    <source>
        <dbReference type="SAM" id="MobiDB-lite"/>
    </source>
</evidence>
<proteinExistence type="predicted"/>
<comment type="caution">
    <text evidence="4">The sequence shown here is derived from an EMBL/GenBank/DDBJ whole genome shotgun (WGS) entry which is preliminary data.</text>
</comment>
<keyword evidence="1" id="KW-0863">Zinc-finger</keyword>
<gene>
    <name evidence="4" type="ORF">H9647_01040</name>
</gene>
<organism evidence="4 5">
    <name type="scientific">Paenibacillus gallinarum</name>
    <dbReference type="NCBI Taxonomy" id="2762232"/>
    <lineage>
        <taxon>Bacteria</taxon>
        <taxon>Bacillati</taxon>
        <taxon>Bacillota</taxon>
        <taxon>Bacilli</taxon>
        <taxon>Bacillales</taxon>
        <taxon>Paenibacillaceae</taxon>
        <taxon>Paenibacillus</taxon>
    </lineage>
</organism>
<dbReference type="Pfam" id="PF04434">
    <property type="entry name" value="SWIM"/>
    <property type="match status" value="1"/>
</dbReference>
<reference evidence="4 5" key="1">
    <citation type="submission" date="2020-08" db="EMBL/GenBank/DDBJ databases">
        <title>A Genomic Blueprint of the Chicken Gut Microbiome.</title>
        <authorList>
            <person name="Gilroy R."/>
            <person name="Ravi A."/>
            <person name="Getino M."/>
            <person name="Pursley I."/>
            <person name="Horton D.L."/>
            <person name="Alikhan N.-F."/>
            <person name="Baker D."/>
            <person name="Gharbi K."/>
            <person name="Hall N."/>
            <person name="Watson M."/>
            <person name="Adriaenssens E.M."/>
            <person name="Foster-Nyarko E."/>
            <person name="Jarju S."/>
            <person name="Secka A."/>
            <person name="Antonio M."/>
            <person name="Oren A."/>
            <person name="Chaudhuri R."/>
            <person name="La Ragione R.M."/>
            <person name="Hildebrand F."/>
            <person name="Pallen M.J."/>
        </authorList>
    </citation>
    <scope>NUCLEOTIDE SEQUENCE [LARGE SCALE GENOMIC DNA]</scope>
    <source>
        <strain evidence="4 5">Sa2BVA9</strain>
    </source>
</reference>
<accession>A0ABR8ST34</accession>
<evidence type="ECO:0000313" key="5">
    <source>
        <dbReference type="Proteomes" id="UP000608071"/>
    </source>
</evidence>
<dbReference type="InterPro" id="IPR007527">
    <property type="entry name" value="Znf_SWIM"/>
</dbReference>
<dbReference type="PROSITE" id="PS50966">
    <property type="entry name" value="ZF_SWIM"/>
    <property type="match status" value="1"/>
</dbReference>
<evidence type="ECO:0000313" key="4">
    <source>
        <dbReference type="EMBL" id="MBD7966641.1"/>
    </source>
</evidence>
<keyword evidence="1" id="KW-0479">Metal-binding</keyword>
<dbReference type="EMBL" id="JACSQL010000001">
    <property type="protein sequence ID" value="MBD7966641.1"/>
    <property type="molecule type" value="Genomic_DNA"/>
</dbReference>
<feature type="domain" description="SWIM-type" evidence="3">
    <location>
        <begin position="63"/>
        <end position="96"/>
    </location>
</feature>
<protein>
    <submittedName>
        <fullName evidence="4">SWIM zinc finger family protein</fullName>
    </submittedName>
</protein>
<feature type="compositionally biased region" description="Polar residues" evidence="2">
    <location>
        <begin position="112"/>
        <end position="145"/>
    </location>
</feature>
<sequence length="580" mass="67654">MNLKYMLDETEWQTLIQRVWESFNDITIKRGFEQYKQELVHLMKISNPEHIEGFVEGKDEERYQVTLNLDTLSESHCTCSVPSYCKHMVAVLLAYVNQYGRSVHAIVNSSSAATLTQQDRSTHLTSPAKKSNQQASGAGPTTEQNAELDVELSVEPKNSVRKRNNPAQLQLQELAGKLPSMPIQDWHAFFKLCTSSVGTDSPNVQYAQEALASIHKQQPELSPVLDQLYKLHAQVFVLDNLVRPLQNSKMHRNVFIGFHTQVAADDVQKEITRILTEPFTFGDEPELWSRVSETSDYLRSRMLVESNNLRYFSATYDLLWLHWIHPNLKDKSMYEEELEQLRLAENELKTSLAKLPWLLAQSQIHFFLDQDELALDLLRQANDKGVIPPERFFLFLQILSAKEQWSRLQDWLLAIGPMMMSRPREQHIEAYVNLWEQVIQNSSSPDSEQHLWDSLVRMLPYSRKIYEETLLAHSKWQQWMDFQLSSGTEPLDFRVTVLKPIEKNAPELLLPFYHQAVERYILLKNRDGYKAAVKLLKRLSKLYLKMKQETRWEEFITTFANRHSRLRALQEELRKGKLIP</sequence>
<keyword evidence="1" id="KW-0862">Zinc</keyword>
<evidence type="ECO:0000256" key="1">
    <source>
        <dbReference type="PROSITE-ProRule" id="PRU00325"/>
    </source>
</evidence>
<dbReference type="Proteomes" id="UP000608071">
    <property type="component" value="Unassembled WGS sequence"/>
</dbReference>
<evidence type="ECO:0000259" key="3">
    <source>
        <dbReference type="PROSITE" id="PS50966"/>
    </source>
</evidence>